<gene>
    <name evidence="5" type="ordered locus">Nhal_1654</name>
</gene>
<protein>
    <recommendedName>
        <fullName evidence="7">MtrB/PioB family decaheme-associated outer membrane protein</fullName>
    </recommendedName>
</protein>
<dbReference type="HOGENOM" id="CLU_024976_0_0_6"/>
<evidence type="ECO:0000256" key="4">
    <source>
        <dbReference type="SAM" id="SignalP"/>
    </source>
</evidence>
<dbReference type="AlphaFoldDB" id="D5C2C5"/>
<dbReference type="KEGG" id="nhl:Nhal_1654"/>
<dbReference type="SUPFAM" id="SSF56935">
    <property type="entry name" value="Porins"/>
    <property type="match status" value="2"/>
</dbReference>
<keyword evidence="4" id="KW-0732">Signal</keyword>
<keyword evidence="3" id="KW-0998">Cell outer membrane</keyword>
<dbReference type="Pfam" id="PF11854">
    <property type="entry name" value="MtrB_PioB"/>
    <property type="match status" value="1"/>
</dbReference>
<dbReference type="NCBIfam" id="TIGR03509">
    <property type="entry name" value="OMP_MtrB_PioB"/>
    <property type="match status" value="1"/>
</dbReference>
<evidence type="ECO:0000313" key="5">
    <source>
        <dbReference type="EMBL" id="ADE14784.1"/>
    </source>
</evidence>
<proteinExistence type="predicted"/>
<comment type="subcellular location">
    <subcellularLocation>
        <location evidence="1">Cell outer membrane</location>
    </subcellularLocation>
</comment>
<dbReference type="RefSeq" id="WP_013032671.1">
    <property type="nucleotide sequence ID" value="NC_013960.1"/>
</dbReference>
<evidence type="ECO:0008006" key="7">
    <source>
        <dbReference type="Google" id="ProtNLM"/>
    </source>
</evidence>
<evidence type="ECO:0000313" key="6">
    <source>
        <dbReference type="Proteomes" id="UP000001844"/>
    </source>
</evidence>
<dbReference type="EMBL" id="CP001798">
    <property type="protein sequence ID" value="ADE14784.1"/>
    <property type="molecule type" value="Genomic_DNA"/>
</dbReference>
<keyword evidence="2" id="KW-0472">Membrane</keyword>
<evidence type="ECO:0000256" key="1">
    <source>
        <dbReference type="ARBA" id="ARBA00004442"/>
    </source>
</evidence>
<evidence type="ECO:0000256" key="2">
    <source>
        <dbReference type="ARBA" id="ARBA00023136"/>
    </source>
</evidence>
<dbReference type="InterPro" id="IPR020016">
    <property type="entry name" value="Decahaem-assoc_OM_MtrB/PioB"/>
</dbReference>
<dbReference type="STRING" id="472759.Nhal_1654"/>
<organism evidence="5 6">
    <name type="scientific">Nitrosococcus halophilus (strain Nc4)</name>
    <dbReference type="NCBI Taxonomy" id="472759"/>
    <lineage>
        <taxon>Bacteria</taxon>
        <taxon>Pseudomonadati</taxon>
        <taxon>Pseudomonadota</taxon>
        <taxon>Gammaproteobacteria</taxon>
        <taxon>Chromatiales</taxon>
        <taxon>Chromatiaceae</taxon>
        <taxon>Nitrosococcus</taxon>
    </lineage>
</organism>
<dbReference type="GO" id="GO:0009279">
    <property type="term" value="C:cell outer membrane"/>
    <property type="evidence" value="ECO:0007669"/>
    <property type="project" value="UniProtKB-SubCell"/>
</dbReference>
<sequence>MKRRKSLVYLALWTPYLFMMETAAQEEGFALEKFKEKTPALLYRGEVEVGIGYNSENSFKFGEYTGLVEEGPFAIANFRLQGRDAYDSGRAHYFEVSGLNLGLDYRSLSLAYGDQGRYELFLDYDQIPHFQAGFPSDKAQTPYNGIGSGQLTLSEGWVGAPTTQGMTALGESLKFLEIETERQKFGGGLTWHLAKDWALKADFHHERKDGLDTIAGAFGINGGNPSAVILPEPIDYQTNSLNLSLEYLGKKAQFQLTYALSLFHNDEAALNFQNPYSEAGRGAPWTPATGFPSGFGQFALPPDNQAHQVTFSAGYNLGLTTRIRTNLAYSRMTQDENFLPFSAMPALNATVTTPLPRNSLEGRIDTFLIDLGIASRPLPKLDFKANYRFEERDNKTPRDIYVRIAGDAQPQPTGIANANARLNLPYSFEQHQVSLDAGYRLLPRTKLMLGYDFEQQERDFQEKNKVQEHTIRTKVQATPFDFVNGWLQYAHAFRDGSDYADNAAFLSSHTPAFLATLPPEERFGNHPSLRKFHLAERERNWVRGVVTFLPHDQITLGLDGNYIQDDYKKTVFGLKHSRIASATVDASYSPRPGIMGYAFFTYENLRYEQRGHEHNPVRLPSLTNLAQRWSMDTEDEVLTSGIGLDWTLIEDKLELGIDYTFSLADTHLKPTGGSALTAAPLPELETRLHRIMVGLDYQLRNNLSARFSYRFETLETEDFARDDIDLDTMPFVLTLGSTSPDYVAHIFGVSLAYQF</sequence>
<dbReference type="InterPro" id="IPR036942">
    <property type="entry name" value="Beta-barrel_TonB_sf"/>
</dbReference>
<dbReference type="OrthoDB" id="9146719at2"/>
<name>D5C2C5_NITHN</name>
<dbReference type="eggNOG" id="COG3637">
    <property type="taxonomic scope" value="Bacteria"/>
</dbReference>
<dbReference type="Proteomes" id="UP000001844">
    <property type="component" value="Chromosome"/>
</dbReference>
<accession>D5C2C5</accession>
<evidence type="ECO:0000256" key="3">
    <source>
        <dbReference type="ARBA" id="ARBA00023237"/>
    </source>
</evidence>
<feature type="signal peptide" evidence="4">
    <location>
        <begin position="1"/>
        <end position="24"/>
    </location>
</feature>
<feature type="chain" id="PRO_5003070313" description="MtrB/PioB family decaheme-associated outer membrane protein" evidence="4">
    <location>
        <begin position="25"/>
        <end position="755"/>
    </location>
</feature>
<dbReference type="Gene3D" id="2.40.170.20">
    <property type="entry name" value="TonB-dependent receptor, beta-barrel domain"/>
    <property type="match status" value="1"/>
</dbReference>
<keyword evidence="6" id="KW-1185">Reference proteome</keyword>
<reference evidence="6" key="1">
    <citation type="submission" date="2010-04" db="EMBL/GenBank/DDBJ databases">
        <title>Complete genome sequence of Nitrosococcus halophilus Nc4, a salt-adapted, aerobic obligate ammonia-oxidizing sulfur purple bacterium.</title>
        <authorList>
            <consortium name="US DOE Joint Genome Institute"/>
            <person name="Campbell M.A."/>
            <person name="Malfatti S.A."/>
            <person name="Chain P.S.G."/>
            <person name="Heidelberg J.F."/>
            <person name="Ward B.B."/>
            <person name="Klotz M.G."/>
        </authorList>
    </citation>
    <scope>NUCLEOTIDE SEQUENCE [LARGE SCALE GENOMIC DNA]</scope>
    <source>
        <strain evidence="6">Nc4</strain>
    </source>
</reference>